<protein>
    <submittedName>
        <fullName evidence="1">Uncharacterized protein</fullName>
    </submittedName>
</protein>
<keyword evidence="2" id="KW-1185">Reference proteome</keyword>
<reference evidence="1" key="1">
    <citation type="submission" date="2023-04" db="EMBL/GenBank/DDBJ databases">
        <title>A chromosome-level genome assembly of the parasitoid wasp Eretmocerus hayati.</title>
        <authorList>
            <person name="Zhong Y."/>
            <person name="Liu S."/>
            <person name="Liu Y."/>
        </authorList>
    </citation>
    <scope>NUCLEOTIDE SEQUENCE</scope>
    <source>
        <strain evidence="1">ZJU_SS_LIU_2023</strain>
    </source>
</reference>
<proteinExistence type="predicted"/>
<evidence type="ECO:0000313" key="2">
    <source>
        <dbReference type="Proteomes" id="UP001239111"/>
    </source>
</evidence>
<organism evidence="1 2">
    <name type="scientific">Eretmocerus hayati</name>
    <dbReference type="NCBI Taxonomy" id="131215"/>
    <lineage>
        <taxon>Eukaryota</taxon>
        <taxon>Metazoa</taxon>
        <taxon>Ecdysozoa</taxon>
        <taxon>Arthropoda</taxon>
        <taxon>Hexapoda</taxon>
        <taxon>Insecta</taxon>
        <taxon>Pterygota</taxon>
        <taxon>Neoptera</taxon>
        <taxon>Endopterygota</taxon>
        <taxon>Hymenoptera</taxon>
        <taxon>Apocrita</taxon>
        <taxon>Proctotrupomorpha</taxon>
        <taxon>Chalcidoidea</taxon>
        <taxon>Aphelinidae</taxon>
        <taxon>Aphelininae</taxon>
        <taxon>Eretmocerus</taxon>
    </lineage>
</organism>
<name>A0ACC2PY65_9HYME</name>
<dbReference type="Proteomes" id="UP001239111">
    <property type="component" value="Chromosome 1"/>
</dbReference>
<gene>
    <name evidence="1" type="ORF">QAD02_024009</name>
</gene>
<sequence length="400" mass="44951">MAVEGGNERAVELLLERGVNPSTSNAYHELRVLHSAITTAHNFNDFDLSTYNEILQQLLTYSNRVPVFEAVLACGSVSTLRLFAEHGVNLQSCGVSFPLHEAAKNRSHGLLQYLLSSDLFFDLDAVDDFGHTPIHVATLSGNHKNLEPLLAHGANPNVCSANGDSALLLAIENRSPESVEVLLNFGARIFEYYGGNRLSMLLMAYTTCNDDIISSVMKSVVLMESLGHPIEENELWIINRFQSLKDTYEICRAEIVSMRETVVRGLINLYDVLANYEKLVSSYQGLIHEIEARDSVEKWFPVYGQRIRYRVIQMRSRQDSISRSIPALGRILGLNPDTFHLIYSKVVSYLAWKDLYNLRNLETYVVDGSLQDLDCSSLTIDMRSMIVNHSCASESDVDMF</sequence>
<comment type="caution">
    <text evidence="1">The sequence shown here is derived from an EMBL/GenBank/DDBJ whole genome shotgun (WGS) entry which is preliminary data.</text>
</comment>
<dbReference type="EMBL" id="CM056741">
    <property type="protein sequence ID" value="KAJ8688214.1"/>
    <property type="molecule type" value="Genomic_DNA"/>
</dbReference>
<evidence type="ECO:0000313" key="1">
    <source>
        <dbReference type="EMBL" id="KAJ8688214.1"/>
    </source>
</evidence>
<accession>A0ACC2PY65</accession>